<dbReference type="AlphaFoldDB" id="A0A2A6RKB8"/>
<sequence length="463" mass="51555">MTLFSMLPPQLFSPLASPGAALYAEVLLTIFGETRRHQQPLSRELALSLVRELLVAAEDGLAATHDAEDEPATPDDDDPLSRRAAAVVRYLTRCGWLRIETQSDFTQTFTLPDYAFRLLNVLHEIATDEPLPIQGLIFSIYSLLQTSVREGNAHISLPEAYRQTTSLMSGLKELQHNIGVHIEQVLRQLQARDVLAQIFLHYRGEIMDKAYHQLRTTDHVSRFRPGVIEALALLSNEQQVVQIAQSLRASGFAPTVEAAASRLLEQIREIRSQFELLDRLLQAIDLRHSQFVDSAVRTIELQLTASSTTSGQLHALLGHLLTADDGALEAAVTEHVELFSLALLEAESLAAPTRAAVPFVAETRTLPQLSAEDVAAAQAQTLQQLRRSVSRERIRHYAAQLLGEADMVHVGTQPLDHPDNLAMLIYLRQYGDGSLGYRSEDTPEGTWIERDGIGFRDFVIRRL</sequence>
<reference evidence="2" key="1">
    <citation type="submission" date="2017-08" db="EMBL/GenBank/DDBJ databases">
        <authorList>
            <person name="Grouzdev D.S."/>
            <person name="Gaisin V.A."/>
            <person name="Rysina M.S."/>
            <person name="Gorlenko V.M."/>
        </authorList>
    </citation>
    <scope>NUCLEOTIDE SEQUENCE [LARGE SCALE GENOMIC DNA]</scope>
    <source>
        <strain evidence="2">Kir15-3F</strain>
    </source>
</reference>
<organism evidence="1 2">
    <name type="scientific">Candidatus Viridilinea mediisalina</name>
    <dbReference type="NCBI Taxonomy" id="2024553"/>
    <lineage>
        <taxon>Bacteria</taxon>
        <taxon>Bacillati</taxon>
        <taxon>Chloroflexota</taxon>
        <taxon>Chloroflexia</taxon>
        <taxon>Chloroflexales</taxon>
        <taxon>Chloroflexineae</taxon>
        <taxon>Oscillochloridaceae</taxon>
        <taxon>Candidatus Viridilinea</taxon>
    </lineage>
</organism>
<evidence type="ECO:0000313" key="1">
    <source>
        <dbReference type="EMBL" id="PDW03329.1"/>
    </source>
</evidence>
<dbReference type="Pfam" id="PF18982">
    <property type="entry name" value="JetA"/>
    <property type="match status" value="1"/>
</dbReference>
<proteinExistence type="predicted"/>
<keyword evidence="2" id="KW-1185">Reference proteome</keyword>
<evidence type="ECO:0000313" key="2">
    <source>
        <dbReference type="Proteomes" id="UP000220527"/>
    </source>
</evidence>
<dbReference type="OrthoDB" id="9807828at2"/>
<name>A0A2A6RKB8_9CHLR</name>
<gene>
    <name evidence="1" type="ORF">CJ255_09450</name>
</gene>
<dbReference type="RefSeq" id="WP_097643857.1">
    <property type="nucleotide sequence ID" value="NZ_NQWI01000033.1"/>
</dbReference>
<dbReference type="Proteomes" id="UP000220527">
    <property type="component" value="Unassembled WGS sequence"/>
</dbReference>
<dbReference type="EMBL" id="NQWI01000033">
    <property type="protein sequence ID" value="PDW03329.1"/>
    <property type="molecule type" value="Genomic_DNA"/>
</dbReference>
<protein>
    <submittedName>
        <fullName evidence="1">Uncharacterized protein</fullName>
    </submittedName>
</protein>
<comment type="caution">
    <text evidence="1">The sequence shown here is derived from an EMBL/GenBank/DDBJ whole genome shotgun (WGS) entry which is preliminary data.</text>
</comment>
<dbReference type="InterPro" id="IPR043773">
    <property type="entry name" value="JetA"/>
</dbReference>
<accession>A0A2A6RKB8</accession>